<organism evidence="3 4">
    <name type="scientific">Leptotrombidium deliense</name>
    <dbReference type="NCBI Taxonomy" id="299467"/>
    <lineage>
        <taxon>Eukaryota</taxon>
        <taxon>Metazoa</taxon>
        <taxon>Ecdysozoa</taxon>
        <taxon>Arthropoda</taxon>
        <taxon>Chelicerata</taxon>
        <taxon>Arachnida</taxon>
        <taxon>Acari</taxon>
        <taxon>Acariformes</taxon>
        <taxon>Trombidiformes</taxon>
        <taxon>Prostigmata</taxon>
        <taxon>Anystina</taxon>
        <taxon>Parasitengona</taxon>
        <taxon>Trombiculoidea</taxon>
        <taxon>Trombiculidae</taxon>
        <taxon>Leptotrombidium</taxon>
    </lineage>
</organism>
<evidence type="ECO:0000313" key="4">
    <source>
        <dbReference type="Proteomes" id="UP000288716"/>
    </source>
</evidence>
<dbReference type="AlphaFoldDB" id="A0A443RVH4"/>
<dbReference type="GO" id="GO:0005634">
    <property type="term" value="C:nucleus"/>
    <property type="evidence" value="ECO:0007669"/>
    <property type="project" value="UniProtKB-SubCell"/>
</dbReference>
<evidence type="ECO:0000259" key="2">
    <source>
        <dbReference type="Pfam" id="PF13936"/>
    </source>
</evidence>
<protein>
    <recommendedName>
        <fullName evidence="2">Transposase IS30-like HTH domain-containing protein</fullName>
    </recommendedName>
</protein>
<reference evidence="3 4" key="1">
    <citation type="journal article" date="2018" name="Gigascience">
        <title>Genomes of trombidid mites reveal novel predicted allergens and laterally-transferred genes associated with secondary metabolism.</title>
        <authorList>
            <person name="Dong X."/>
            <person name="Chaisiri K."/>
            <person name="Xia D."/>
            <person name="Armstrong S.D."/>
            <person name="Fang Y."/>
            <person name="Donnelly M.J."/>
            <person name="Kadowaki T."/>
            <person name="McGarry J.W."/>
            <person name="Darby A.C."/>
            <person name="Makepeace B.L."/>
        </authorList>
    </citation>
    <scope>NUCLEOTIDE SEQUENCE [LARGE SCALE GENOMIC DNA]</scope>
    <source>
        <strain evidence="3">UoL-UT</strain>
    </source>
</reference>
<proteinExistence type="predicted"/>
<dbReference type="InterPro" id="IPR009057">
    <property type="entry name" value="Homeodomain-like_sf"/>
</dbReference>
<evidence type="ECO:0000256" key="1">
    <source>
        <dbReference type="ARBA" id="ARBA00004123"/>
    </source>
</evidence>
<comment type="subcellular location">
    <subcellularLocation>
        <location evidence="1">Nucleus</location>
    </subcellularLocation>
</comment>
<accession>A0A443RVH4</accession>
<dbReference type="Pfam" id="PF13936">
    <property type="entry name" value="HTH_38"/>
    <property type="match status" value="1"/>
</dbReference>
<keyword evidence="4" id="KW-1185">Reference proteome</keyword>
<dbReference type="SUPFAM" id="SSF46689">
    <property type="entry name" value="Homeodomain-like"/>
    <property type="match status" value="1"/>
</dbReference>
<feature type="non-terminal residue" evidence="3">
    <location>
        <position position="66"/>
    </location>
</feature>
<dbReference type="OrthoDB" id="6376364at2759"/>
<comment type="caution">
    <text evidence="3">The sequence shown here is derived from an EMBL/GenBank/DDBJ whole genome shotgun (WGS) entry which is preliminary data.</text>
</comment>
<evidence type="ECO:0000313" key="3">
    <source>
        <dbReference type="EMBL" id="RWS19372.1"/>
    </source>
</evidence>
<sequence>MGSGEAQQQIRRKQLTIDEKARILLLDKEGLSCYQIAQQFDRSHKTILKILYRWRSDETIQQKRGT</sequence>
<gene>
    <name evidence="3" type="ORF">B4U80_14447</name>
</gene>
<dbReference type="Proteomes" id="UP000288716">
    <property type="component" value="Unassembled WGS sequence"/>
</dbReference>
<dbReference type="InterPro" id="IPR025246">
    <property type="entry name" value="IS30-like_HTH"/>
</dbReference>
<dbReference type="VEuPathDB" id="VectorBase:LDEU012668"/>
<dbReference type="Gene3D" id="1.10.10.60">
    <property type="entry name" value="Homeodomain-like"/>
    <property type="match status" value="1"/>
</dbReference>
<feature type="domain" description="Transposase IS30-like HTH" evidence="2">
    <location>
        <begin position="11"/>
        <end position="49"/>
    </location>
</feature>
<dbReference type="EMBL" id="NCKV01027042">
    <property type="protein sequence ID" value="RWS19372.1"/>
    <property type="molecule type" value="Genomic_DNA"/>
</dbReference>
<name>A0A443RVH4_9ACAR</name>